<dbReference type="PANTHER" id="PTHR46572">
    <property type="entry name" value="RHO1 GDP-GTP EXCHANGE PROTEIN 1-RELATED"/>
    <property type="match status" value="1"/>
</dbReference>
<accession>A0A401GRW8</accession>
<evidence type="ECO:0000256" key="2">
    <source>
        <dbReference type="ARBA" id="ARBA00022658"/>
    </source>
</evidence>
<feature type="domain" description="CNH" evidence="4">
    <location>
        <begin position="216"/>
        <end position="517"/>
    </location>
</feature>
<keyword evidence="1" id="KW-0597">Phosphoprotein</keyword>
<proteinExistence type="predicted"/>
<dbReference type="PANTHER" id="PTHR46572:SF1">
    <property type="entry name" value="RHO1 GUANINE NUCLEOTIDE EXCHANGE FACTOR TUS1"/>
    <property type="match status" value="1"/>
</dbReference>
<evidence type="ECO:0000313" key="5">
    <source>
        <dbReference type="EMBL" id="GBE84474.1"/>
    </source>
</evidence>
<evidence type="ECO:0000256" key="1">
    <source>
        <dbReference type="ARBA" id="ARBA00022553"/>
    </source>
</evidence>
<organism evidence="5 6">
    <name type="scientific">Sparassis crispa</name>
    <dbReference type="NCBI Taxonomy" id="139825"/>
    <lineage>
        <taxon>Eukaryota</taxon>
        <taxon>Fungi</taxon>
        <taxon>Dikarya</taxon>
        <taxon>Basidiomycota</taxon>
        <taxon>Agaricomycotina</taxon>
        <taxon>Agaricomycetes</taxon>
        <taxon>Polyporales</taxon>
        <taxon>Sparassidaceae</taxon>
        <taxon>Sparassis</taxon>
    </lineage>
</organism>
<dbReference type="InterPro" id="IPR001180">
    <property type="entry name" value="CNH_dom"/>
</dbReference>
<dbReference type="Gene3D" id="2.30.29.30">
    <property type="entry name" value="Pleckstrin-homology domain (PH domain)/Phosphotyrosine-binding domain (PTB)"/>
    <property type="match status" value="1"/>
</dbReference>
<dbReference type="AlphaFoldDB" id="A0A401GRW8"/>
<name>A0A401GRW8_9APHY</name>
<dbReference type="Pfam" id="PF15405">
    <property type="entry name" value="PH_5"/>
    <property type="match status" value="1"/>
</dbReference>
<dbReference type="PROSITE" id="PS50003">
    <property type="entry name" value="PH_DOMAIN"/>
    <property type="match status" value="1"/>
</dbReference>
<feature type="domain" description="PH" evidence="3">
    <location>
        <begin position="34"/>
        <end position="176"/>
    </location>
</feature>
<dbReference type="InterPro" id="IPR001849">
    <property type="entry name" value="PH_domain"/>
</dbReference>
<dbReference type="RefSeq" id="XP_027615387.1">
    <property type="nucleotide sequence ID" value="XM_027759586.1"/>
</dbReference>
<dbReference type="GeneID" id="38781391"/>
<dbReference type="SUPFAM" id="SSF50729">
    <property type="entry name" value="PH domain-like"/>
    <property type="match status" value="1"/>
</dbReference>
<protein>
    <submittedName>
        <fullName evidence="5">Rho1 guanine nucleotide exchange factor 1</fullName>
    </submittedName>
</protein>
<dbReference type="InterPro" id="IPR011993">
    <property type="entry name" value="PH-like_dom_sf"/>
</dbReference>
<dbReference type="InParanoid" id="A0A401GRW8"/>
<evidence type="ECO:0000259" key="3">
    <source>
        <dbReference type="PROSITE" id="PS50003"/>
    </source>
</evidence>
<keyword evidence="6" id="KW-1185">Reference proteome</keyword>
<reference evidence="5 6" key="1">
    <citation type="journal article" date="2018" name="Sci. Rep.">
        <title>Genome sequence of the cauliflower mushroom Sparassis crispa (Hanabiratake) and its association with beneficial usage.</title>
        <authorList>
            <person name="Kiyama R."/>
            <person name="Furutani Y."/>
            <person name="Kawaguchi K."/>
            <person name="Nakanishi T."/>
        </authorList>
    </citation>
    <scope>NUCLEOTIDE SEQUENCE [LARGE SCALE GENOMIC DNA]</scope>
</reference>
<dbReference type="PROSITE" id="PS50219">
    <property type="entry name" value="CNH"/>
    <property type="match status" value="1"/>
</dbReference>
<keyword evidence="2" id="KW-0344">Guanine-nucleotide releasing factor</keyword>
<sequence length="564" mass="63513">MSQENDISFWRTNTSLTFRMGEGLDLDLLNEDRSVIHTGRLLERSDAGLGSGLWTEVFVLVLDNYLIVAQREENNGVGRYRVLRQPIALELVSVMGSADSPVQRRNSVFRRASAQRGNRTFTLRAGFPIMSTSTEPSPVYAFTIRHSGKHGGFVTLCAETPHIRNEWRLKLEEASRSRKSAQVLRKILDVSVFAIDVSHLSSISAPAHSERNTTFNARMTCSIPFTTADGRDLVAIGCEAGVWFGLRHDPQPFHRMLNLKMVSQCAILEEYGIFLVLADKSLYAYDLEALVPSSRRSAPAARKTPQRLSGKGDVAFFRVGNVNGTTLVIYAKWKRNETTFRALEPDISKRTEKTPTLAELGLKEWFKIHTNFYIPCECFDVIFLRRKIAIPCVEGFVIMMISDPYSVMLPHSDDRTYKPLLERCRSSRPRGMFRVSSEEFLLCYDNFGLYVDEHGDPSRPSIMIEWEGTAECAAHLPPYILLFNTNFIEVRHLQTGCLAQILPGDGLRCLCDGRDRIASYRGGMPPPPCVHGVMNSEPDIIVRSGVEERPTALRVFDLIPIVSV</sequence>
<dbReference type="SMART" id="SM00233">
    <property type="entry name" value="PH"/>
    <property type="match status" value="1"/>
</dbReference>
<dbReference type="EMBL" id="BFAD01000006">
    <property type="protein sequence ID" value="GBE84474.1"/>
    <property type="molecule type" value="Genomic_DNA"/>
</dbReference>
<dbReference type="OrthoDB" id="2272012at2759"/>
<dbReference type="Proteomes" id="UP000287166">
    <property type="component" value="Unassembled WGS sequence"/>
</dbReference>
<dbReference type="SMART" id="SM00036">
    <property type="entry name" value="CNH"/>
    <property type="match status" value="1"/>
</dbReference>
<gene>
    <name evidence="5" type="ORF">SCP_0604530</name>
</gene>
<dbReference type="Pfam" id="PF00780">
    <property type="entry name" value="CNH"/>
    <property type="match status" value="1"/>
</dbReference>
<dbReference type="STRING" id="139825.A0A401GRW8"/>
<evidence type="ECO:0000313" key="6">
    <source>
        <dbReference type="Proteomes" id="UP000287166"/>
    </source>
</evidence>
<dbReference type="InterPro" id="IPR052233">
    <property type="entry name" value="Rho-type_GEFs"/>
</dbReference>
<dbReference type="InterPro" id="IPR041675">
    <property type="entry name" value="PH_5"/>
</dbReference>
<evidence type="ECO:0000259" key="4">
    <source>
        <dbReference type="PROSITE" id="PS50219"/>
    </source>
</evidence>
<comment type="caution">
    <text evidence="5">The sequence shown here is derived from an EMBL/GenBank/DDBJ whole genome shotgun (WGS) entry which is preliminary data.</text>
</comment>
<dbReference type="GO" id="GO:0005085">
    <property type="term" value="F:guanyl-nucleotide exchange factor activity"/>
    <property type="evidence" value="ECO:0007669"/>
    <property type="project" value="UniProtKB-KW"/>
</dbReference>